<reference evidence="3" key="1">
    <citation type="submission" date="2021-06" db="EMBL/GenBank/DDBJ databases">
        <title>Comparative genomics, transcriptomics and evolutionary studies reveal genomic signatures of adaptation to plant cell wall in hemibiotrophic fungi.</title>
        <authorList>
            <consortium name="DOE Joint Genome Institute"/>
            <person name="Baroncelli R."/>
            <person name="Diaz J.F."/>
            <person name="Benocci T."/>
            <person name="Peng M."/>
            <person name="Battaglia E."/>
            <person name="Haridas S."/>
            <person name="Andreopoulos W."/>
            <person name="Labutti K."/>
            <person name="Pangilinan J."/>
            <person name="Floch G.L."/>
            <person name="Makela M.R."/>
            <person name="Henrissat B."/>
            <person name="Grigoriev I.V."/>
            <person name="Crouch J.A."/>
            <person name="De Vries R.P."/>
            <person name="Sukno S.A."/>
            <person name="Thon M.R."/>
        </authorList>
    </citation>
    <scope>NUCLEOTIDE SEQUENCE</scope>
    <source>
        <strain evidence="3">MAFF235873</strain>
    </source>
</reference>
<name>A0AAD9M489_9PEZI</name>
<proteinExistence type="predicted"/>
<evidence type="ECO:0000313" key="3">
    <source>
        <dbReference type="EMBL" id="KAK2031347.1"/>
    </source>
</evidence>
<evidence type="ECO:0000313" key="4">
    <source>
        <dbReference type="Proteomes" id="UP001232148"/>
    </source>
</evidence>
<dbReference type="AlphaFoldDB" id="A0AAD9M489"/>
<dbReference type="PANTHER" id="PTHR10039">
    <property type="entry name" value="AMELOGENIN"/>
    <property type="match status" value="1"/>
</dbReference>
<organism evidence="3 4">
    <name type="scientific">Colletotrichum zoysiae</name>
    <dbReference type="NCBI Taxonomy" id="1216348"/>
    <lineage>
        <taxon>Eukaryota</taxon>
        <taxon>Fungi</taxon>
        <taxon>Dikarya</taxon>
        <taxon>Ascomycota</taxon>
        <taxon>Pezizomycotina</taxon>
        <taxon>Sordariomycetes</taxon>
        <taxon>Hypocreomycetidae</taxon>
        <taxon>Glomerellales</taxon>
        <taxon>Glomerellaceae</taxon>
        <taxon>Colletotrichum</taxon>
        <taxon>Colletotrichum graminicola species complex</taxon>
    </lineage>
</organism>
<dbReference type="Gene3D" id="3.40.50.300">
    <property type="entry name" value="P-loop containing nucleotide triphosphate hydrolases"/>
    <property type="match status" value="1"/>
</dbReference>
<accession>A0AAD9M489</accession>
<dbReference type="InterPro" id="IPR027417">
    <property type="entry name" value="P-loop_NTPase"/>
</dbReference>
<protein>
    <recommendedName>
        <fullName evidence="2">Nephrocystin 3-like N-terminal domain-containing protein</fullName>
    </recommendedName>
</protein>
<dbReference type="Proteomes" id="UP001232148">
    <property type="component" value="Unassembled WGS sequence"/>
</dbReference>
<sequence length="625" mass="70328">MSGFEVIGAVAAAGQFLEQGYKIVKFISAVVSQVADGPAQIKAWLEELETLNGIVEQIKSKLTAKFQSEEARSVEAEKILAKCIVRCKDHADKLQAQLHSLSFDPGENTLRKTWRAVCTLEQEENIMKIIQSLEREKQSLNTLLLQELREIRALMTESGFYSVEVKLDAMALNSAPAGPEDERCISALFLTDPVTDRAGLLTSKGRIVEGTCDWIIETKEFTRWRQDAGGLLWITGGPGLGKTMLSIFLTMHLEESAIALSEQEMELTTYYFCDNRDSRRNHPTAILRGLLTLLLERAPGLVKYILPSYKVQGAQLFEQSSFESLWSIFIDVVNHSGLRRVSCVIDGLDECEPVADLEAFLTKIESVPRIAPRVSMILVSREYPKCLSVTLGRAPRIRLDPDHKNEVRAGLEAYIAKNVEELQSETTYNFPTALVERIKHTFRERSNGTFIWVSFVIKELRNKEAAEVEKCLEELPKGLDIRNILRWCIFAQRPLELWELAAALEIEATASGSMHAIDVARSCVAYCGSFVTLVEKKKSYWPKGYADRTSVSRSQQTSLIARTKHDTDALELVHQSAKDFLTKIASPQTTGTTTWITPLDPQQEHSLLASKCLRQDAYAYFFYRS</sequence>
<evidence type="ECO:0000259" key="2">
    <source>
        <dbReference type="Pfam" id="PF24883"/>
    </source>
</evidence>
<dbReference type="SUPFAM" id="SSF52540">
    <property type="entry name" value="P-loop containing nucleoside triphosphate hydrolases"/>
    <property type="match status" value="1"/>
</dbReference>
<dbReference type="Pfam" id="PF24883">
    <property type="entry name" value="NPHP3_N"/>
    <property type="match status" value="1"/>
</dbReference>
<keyword evidence="4" id="KW-1185">Reference proteome</keyword>
<dbReference type="EMBL" id="MU842841">
    <property type="protein sequence ID" value="KAK2031347.1"/>
    <property type="molecule type" value="Genomic_DNA"/>
</dbReference>
<comment type="caution">
    <text evidence="3">The sequence shown here is derived from an EMBL/GenBank/DDBJ whole genome shotgun (WGS) entry which is preliminary data.</text>
</comment>
<feature type="domain" description="Nephrocystin 3-like N-terminal" evidence="2">
    <location>
        <begin position="210"/>
        <end position="381"/>
    </location>
</feature>
<dbReference type="InterPro" id="IPR056884">
    <property type="entry name" value="NPHP3-like_N"/>
</dbReference>
<keyword evidence="1" id="KW-0677">Repeat</keyword>
<gene>
    <name evidence="3" type="ORF">LX32DRAFT_714327</name>
</gene>
<evidence type="ECO:0000256" key="1">
    <source>
        <dbReference type="ARBA" id="ARBA00022737"/>
    </source>
</evidence>